<evidence type="ECO:0000256" key="1">
    <source>
        <dbReference type="ARBA" id="ARBA00007261"/>
    </source>
</evidence>
<keyword evidence="5" id="KW-0862">Zinc</keyword>
<comment type="similarity">
    <text evidence="1">Belongs to the peptidase M16 family.</text>
</comment>
<reference evidence="10" key="3">
    <citation type="submission" date="2014-09" db="EMBL/GenBank/DDBJ databases">
        <authorList>
            <person name="Magalhaes I.L.F."/>
            <person name="Oliveira U."/>
            <person name="Santos F.R."/>
            <person name="Vidigal T.H.D.A."/>
            <person name="Brescovit A.D."/>
            <person name="Santos A.J."/>
        </authorList>
    </citation>
    <scope>NUCLEOTIDE SEQUENCE</scope>
</reference>
<proteinExistence type="inferred from homology"/>
<dbReference type="EMBL" id="GBRD01003366">
    <property type="protein sequence ID" value="JAG62455.1"/>
    <property type="molecule type" value="Transcribed_RNA"/>
</dbReference>
<dbReference type="GO" id="GO:0008237">
    <property type="term" value="F:metallopeptidase activity"/>
    <property type="evidence" value="ECO:0007669"/>
    <property type="project" value="UniProtKB-KW"/>
</dbReference>
<dbReference type="Pfam" id="PF05193">
    <property type="entry name" value="Peptidase_M16_C"/>
    <property type="match status" value="1"/>
</dbReference>
<dbReference type="GO" id="GO:0046872">
    <property type="term" value="F:metal ion binding"/>
    <property type="evidence" value="ECO:0007669"/>
    <property type="project" value="UniProtKB-KW"/>
</dbReference>
<evidence type="ECO:0000256" key="3">
    <source>
        <dbReference type="ARBA" id="ARBA00022723"/>
    </source>
</evidence>
<dbReference type="AlphaFoldDB" id="A0A0A9YFX1"/>
<dbReference type="InterPro" id="IPR007863">
    <property type="entry name" value="Peptidase_M16_C"/>
</dbReference>
<dbReference type="Pfam" id="PF16187">
    <property type="entry name" value="Peptidase_M16_M"/>
    <property type="match status" value="1"/>
</dbReference>
<feature type="domain" description="Peptidase M16 middle/third" evidence="8">
    <location>
        <begin position="132"/>
        <end position="366"/>
    </location>
</feature>
<gene>
    <name evidence="9" type="primary">Nrd1_1</name>
    <name evidence="9" type="ORF">CM83_99715</name>
</gene>
<dbReference type="InterPro" id="IPR050626">
    <property type="entry name" value="Peptidase_M16"/>
</dbReference>
<dbReference type="FunFam" id="3.30.830.10:FF:000005">
    <property type="entry name" value="nardilysin isoform X1"/>
    <property type="match status" value="1"/>
</dbReference>
<evidence type="ECO:0000259" key="8">
    <source>
        <dbReference type="Pfam" id="PF16187"/>
    </source>
</evidence>
<reference evidence="9" key="2">
    <citation type="submission" date="2014-07" db="EMBL/GenBank/DDBJ databases">
        <authorList>
            <person name="Hull J."/>
        </authorList>
    </citation>
    <scope>NUCLEOTIDE SEQUENCE</scope>
</reference>
<keyword evidence="6" id="KW-0482">Metalloprotease</keyword>
<dbReference type="EMBL" id="GBHO01011637">
    <property type="protein sequence ID" value="JAG31967.1"/>
    <property type="molecule type" value="Transcribed_RNA"/>
</dbReference>
<dbReference type="InterPro" id="IPR011249">
    <property type="entry name" value="Metalloenz_LuxS/M16"/>
</dbReference>
<evidence type="ECO:0000313" key="10">
    <source>
        <dbReference type="EMBL" id="JAG62455.1"/>
    </source>
</evidence>
<accession>A0A0A9YFX1</accession>
<reference evidence="9" key="1">
    <citation type="journal article" date="2014" name="PLoS ONE">
        <title>Transcriptome-Based Identification of ABC Transporters in the Western Tarnished Plant Bug Lygus hesperus.</title>
        <authorList>
            <person name="Hull J.J."/>
            <person name="Chaney K."/>
            <person name="Geib S.M."/>
            <person name="Fabrick J.A."/>
            <person name="Brent C.S."/>
            <person name="Walsh D."/>
            <person name="Lavine L.C."/>
        </authorList>
    </citation>
    <scope>NUCLEOTIDE SEQUENCE</scope>
</reference>
<protein>
    <submittedName>
        <fullName evidence="9">Nardilysin</fullName>
    </submittedName>
</protein>
<dbReference type="SUPFAM" id="SSF63411">
    <property type="entry name" value="LuxS/MPP-like metallohydrolase"/>
    <property type="match status" value="2"/>
</dbReference>
<keyword evidence="3" id="KW-0479">Metal-binding</keyword>
<evidence type="ECO:0000313" key="9">
    <source>
        <dbReference type="EMBL" id="JAG31967.1"/>
    </source>
</evidence>
<dbReference type="PANTHER" id="PTHR43690">
    <property type="entry name" value="NARDILYSIN"/>
    <property type="match status" value="1"/>
</dbReference>
<dbReference type="Gene3D" id="3.30.830.10">
    <property type="entry name" value="Metalloenzyme, LuxS/M16 peptidase-like"/>
    <property type="match status" value="2"/>
</dbReference>
<name>A0A0A9YFX1_LYGHE</name>
<keyword evidence="2" id="KW-0645">Protease</keyword>
<evidence type="ECO:0000256" key="6">
    <source>
        <dbReference type="ARBA" id="ARBA00023049"/>
    </source>
</evidence>
<evidence type="ECO:0000256" key="5">
    <source>
        <dbReference type="ARBA" id="ARBA00022833"/>
    </source>
</evidence>
<evidence type="ECO:0000256" key="4">
    <source>
        <dbReference type="ARBA" id="ARBA00022801"/>
    </source>
</evidence>
<dbReference type="GO" id="GO:0006508">
    <property type="term" value="P:proteolysis"/>
    <property type="evidence" value="ECO:0007669"/>
    <property type="project" value="UniProtKB-KW"/>
</dbReference>
<dbReference type="PANTHER" id="PTHR43690:SF18">
    <property type="entry name" value="INSULIN-DEGRADING ENZYME-RELATED"/>
    <property type="match status" value="1"/>
</dbReference>
<evidence type="ECO:0000256" key="2">
    <source>
        <dbReference type="ARBA" id="ARBA00022670"/>
    </source>
</evidence>
<dbReference type="InterPro" id="IPR032632">
    <property type="entry name" value="Peptidase_M16_M"/>
</dbReference>
<sequence>MSKFCRLYMVQSMGDICELNLNWVLPPMVRKYKTKPLEYLSYVIGAEGRGSLIAHLRKHRLALFLTAEVEDGGICSNSIYTIFTICISLTEEGRQDIKDIITRVFCYLKMLRTNDASEDVYNELREIADTNFRFNHDARPVEHVTAISQNMTIFPPEDYLTGWALFYEFSPQDIESYVSKLIPSRANILLHMKNHDVELDKEERWFKTKYRSDEIPKEWIREWEEVDVLPDFSLPRSNPYLPTTFRILSQISSSVIPEKIAETELYEVWHKGCTKEFKIPYASVNILINIPKVSQSAENTVQQMLFSKMITYQLIDDLYYAHVAQIEVLISSVEYGMEIAIYGFSEKMPKIMKTLAEGLAAFKSKQRATTYVGVLENSSPKKHEEHDYCRKQAVGGYKEECPDQFYVHEWRKNLRDR</sequence>
<keyword evidence="4" id="KW-0378">Hydrolase</keyword>
<evidence type="ECO:0000259" key="7">
    <source>
        <dbReference type="Pfam" id="PF05193"/>
    </source>
</evidence>
<organism evidence="9">
    <name type="scientific">Lygus hesperus</name>
    <name type="common">Western plant bug</name>
    <dbReference type="NCBI Taxonomy" id="30085"/>
    <lineage>
        <taxon>Eukaryota</taxon>
        <taxon>Metazoa</taxon>
        <taxon>Ecdysozoa</taxon>
        <taxon>Arthropoda</taxon>
        <taxon>Hexapoda</taxon>
        <taxon>Insecta</taxon>
        <taxon>Pterygota</taxon>
        <taxon>Neoptera</taxon>
        <taxon>Paraneoptera</taxon>
        <taxon>Hemiptera</taxon>
        <taxon>Heteroptera</taxon>
        <taxon>Panheteroptera</taxon>
        <taxon>Cimicomorpha</taxon>
        <taxon>Miridae</taxon>
        <taxon>Mirini</taxon>
        <taxon>Lygus</taxon>
    </lineage>
</organism>
<feature type="domain" description="Peptidase M16 C-terminal" evidence="7">
    <location>
        <begin position="15"/>
        <end position="125"/>
    </location>
</feature>